<keyword evidence="4 7" id="KW-0812">Transmembrane</keyword>
<keyword evidence="6 7" id="KW-0472">Membrane</keyword>
<evidence type="ECO:0000313" key="8">
    <source>
        <dbReference type="EMBL" id="CAB4608400.1"/>
    </source>
</evidence>
<keyword evidence="3" id="KW-1003">Cell membrane</keyword>
<feature type="transmembrane region" description="Helical" evidence="7">
    <location>
        <begin position="389"/>
        <end position="408"/>
    </location>
</feature>
<evidence type="ECO:0000256" key="1">
    <source>
        <dbReference type="ARBA" id="ARBA00004651"/>
    </source>
</evidence>
<evidence type="ECO:0000256" key="4">
    <source>
        <dbReference type="ARBA" id="ARBA00022692"/>
    </source>
</evidence>
<evidence type="ECO:0000313" key="10">
    <source>
        <dbReference type="EMBL" id="CAB4865347.1"/>
    </source>
</evidence>
<gene>
    <name evidence="8" type="ORF">UFOPK1811_01264</name>
    <name evidence="9" type="ORF">UFOPK2922_01045</name>
    <name evidence="10" type="ORF">UFOPK3306_00650</name>
</gene>
<evidence type="ECO:0000256" key="7">
    <source>
        <dbReference type="SAM" id="Phobius"/>
    </source>
</evidence>
<dbReference type="EMBL" id="CAEZUJ010000080">
    <property type="protein sequence ID" value="CAB4608400.1"/>
    <property type="molecule type" value="Genomic_DNA"/>
</dbReference>
<dbReference type="SUPFAM" id="SSF103473">
    <property type="entry name" value="MFS general substrate transporter"/>
    <property type="match status" value="1"/>
</dbReference>
<comment type="subcellular location">
    <subcellularLocation>
        <location evidence="1">Cell membrane</location>
        <topology evidence="1">Multi-pass membrane protein</topology>
    </subcellularLocation>
</comment>
<protein>
    <submittedName>
        <fullName evidence="8">Unannotated protein</fullName>
    </submittedName>
</protein>
<feature type="transmembrane region" description="Helical" evidence="7">
    <location>
        <begin position="272"/>
        <end position="288"/>
    </location>
</feature>
<evidence type="ECO:0000256" key="2">
    <source>
        <dbReference type="ARBA" id="ARBA00022448"/>
    </source>
</evidence>
<keyword evidence="5 7" id="KW-1133">Transmembrane helix</keyword>
<dbReference type="GO" id="GO:0005886">
    <property type="term" value="C:plasma membrane"/>
    <property type="evidence" value="ECO:0007669"/>
    <property type="project" value="UniProtKB-SubCell"/>
</dbReference>
<organism evidence="8">
    <name type="scientific">freshwater metagenome</name>
    <dbReference type="NCBI Taxonomy" id="449393"/>
    <lineage>
        <taxon>unclassified sequences</taxon>
        <taxon>metagenomes</taxon>
        <taxon>ecological metagenomes</taxon>
    </lineage>
</organism>
<dbReference type="EMBL" id="CAFBLI010000037">
    <property type="protein sequence ID" value="CAB4865347.1"/>
    <property type="molecule type" value="Genomic_DNA"/>
</dbReference>
<feature type="transmembrane region" description="Helical" evidence="7">
    <location>
        <begin position="166"/>
        <end position="184"/>
    </location>
</feature>
<name>A0A6J6H6N0_9ZZZZ</name>
<evidence type="ECO:0000256" key="3">
    <source>
        <dbReference type="ARBA" id="ARBA00022475"/>
    </source>
</evidence>
<evidence type="ECO:0000256" key="6">
    <source>
        <dbReference type="ARBA" id="ARBA00023136"/>
    </source>
</evidence>
<dbReference type="EMBL" id="CAEZZS010000050">
    <property type="protein sequence ID" value="CAB4781036.1"/>
    <property type="molecule type" value="Genomic_DNA"/>
</dbReference>
<feature type="transmembrane region" description="Helical" evidence="7">
    <location>
        <begin position="63"/>
        <end position="83"/>
    </location>
</feature>
<feature type="transmembrane region" description="Helical" evidence="7">
    <location>
        <begin position="95"/>
        <end position="116"/>
    </location>
</feature>
<dbReference type="CDD" id="cd06173">
    <property type="entry name" value="MFS_MefA_like"/>
    <property type="match status" value="1"/>
</dbReference>
<dbReference type="AlphaFoldDB" id="A0A6J6H6N0"/>
<dbReference type="PANTHER" id="PTHR23513:SF9">
    <property type="entry name" value="ENTEROBACTIN EXPORTER ENTS"/>
    <property type="match status" value="1"/>
</dbReference>
<proteinExistence type="predicted"/>
<feature type="transmembrane region" description="Helical" evidence="7">
    <location>
        <begin position="32"/>
        <end position="51"/>
    </location>
</feature>
<dbReference type="Pfam" id="PF05977">
    <property type="entry name" value="MFS_3"/>
    <property type="match status" value="1"/>
</dbReference>
<reference evidence="8" key="1">
    <citation type="submission" date="2020-05" db="EMBL/GenBank/DDBJ databases">
        <authorList>
            <person name="Chiriac C."/>
            <person name="Salcher M."/>
            <person name="Ghai R."/>
            <person name="Kavagutti S V."/>
        </authorList>
    </citation>
    <scope>NUCLEOTIDE SEQUENCE</scope>
</reference>
<feature type="transmembrane region" description="Helical" evidence="7">
    <location>
        <begin position="300"/>
        <end position="317"/>
    </location>
</feature>
<evidence type="ECO:0000256" key="5">
    <source>
        <dbReference type="ARBA" id="ARBA00022989"/>
    </source>
</evidence>
<sequence>MSKTKSRLSKLRGIRGIGLDLSLLSRVRDFRLLFSSGLVSGLGSMITYVALPYQVKEITGSYVAVGLMGAAELIPLIVFGLYGGVLADSVDRRKLILIGESCALALSIMLLINAQLDNPRLWVLYVVGGAFAGVNGLRGPSMAAAIPRIVSHEDLPAASAIMGLRYQIPVIAGPALGGIIISIWGVTPAFSIDVISYALSLILLLQVSRIPPSEKTTPPSMGALFEGIKYASSRQDLMGTYLIDLAAMFFAMPTALFPFWADQLHSPQSLGFLYSAGTVGALLVTLTSKWTLKVHHHGRAIIFAALVWGVSIALAGIFDNVYWVLLCLVASGAADHVSVIFRATIWNQTIPDELRGRLAGIELLSYAVGPIGGQMRAGGMAAVTGLRGAVIGGGLLCIASVTALSTVLPKFRKYDARTDPYAVSEREIRAARALSALKTENSAQEK</sequence>
<evidence type="ECO:0000313" key="9">
    <source>
        <dbReference type="EMBL" id="CAB4781036.1"/>
    </source>
</evidence>
<accession>A0A6J6H6N0</accession>
<feature type="transmembrane region" description="Helical" evidence="7">
    <location>
        <begin position="241"/>
        <end position="260"/>
    </location>
</feature>
<dbReference type="InterPro" id="IPR010290">
    <property type="entry name" value="TM_effector"/>
</dbReference>
<keyword evidence="2" id="KW-0813">Transport</keyword>
<dbReference type="PANTHER" id="PTHR23513">
    <property type="entry name" value="INTEGRAL MEMBRANE EFFLUX PROTEIN-RELATED"/>
    <property type="match status" value="1"/>
</dbReference>
<dbReference type="InterPro" id="IPR036259">
    <property type="entry name" value="MFS_trans_sf"/>
</dbReference>
<dbReference type="Gene3D" id="1.20.1250.20">
    <property type="entry name" value="MFS general substrate transporter like domains"/>
    <property type="match status" value="1"/>
</dbReference>